<proteinExistence type="predicted"/>
<reference evidence="1" key="1">
    <citation type="submission" date="2023-03" db="EMBL/GenBank/DDBJ databases">
        <title>Massive genome expansion in bonnet fungi (Mycena s.s.) driven by repeated elements and novel gene families across ecological guilds.</title>
        <authorList>
            <consortium name="Lawrence Berkeley National Laboratory"/>
            <person name="Harder C.B."/>
            <person name="Miyauchi S."/>
            <person name="Viragh M."/>
            <person name="Kuo A."/>
            <person name="Thoen E."/>
            <person name="Andreopoulos B."/>
            <person name="Lu D."/>
            <person name="Skrede I."/>
            <person name="Drula E."/>
            <person name="Henrissat B."/>
            <person name="Morin E."/>
            <person name="Kohler A."/>
            <person name="Barry K."/>
            <person name="LaButti K."/>
            <person name="Morin E."/>
            <person name="Salamov A."/>
            <person name="Lipzen A."/>
            <person name="Mereny Z."/>
            <person name="Hegedus B."/>
            <person name="Baldrian P."/>
            <person name="Stursova M."/>
            <person name="Weitz H."/>
            <person name="Taylor A."/>
            <person name="Grigoriev I.V."/>
            <person name="Nagy L.G."/>
            <person name="Martin F."/>
            <person name="Kauserud H."/>
        </authorList>
    </citation>
    <scope>NUCLEOTIDE SEQUENCE</scope>
    <source>
        <strain evidence="1">CBHHK067</strain>
    </source>
</reference>
<name>A0AAD7D4D3_MYCRO</name>
<organism evidence="1 2">
    <name type="scientific">Mycena rosella</name>
    <name type="common">Pink bonnet</name>
    <name type="synonym">Agaricus rosellus</name>
    <dbReference type="NCBI Taxonomy" id="1033263"/>
    <lineage>
        <taxon>Eukaryota</taxon>
        <taxon>Fungi</taxon>
        <taxon>Dikarya</taxon>
        <taxon>Basidiomycota</taxon>
        <taxon>Agaricomycotina</taxon>
        <taxon>Agaricomycetes</taxon>
        <taxon>Agaricomycetidae</taxon>
        <taxon>Agaricales</taxon>
        <taxon>Marasmiineae</taxon>
        <taxon>Mycenaceae</taxon>
        <taxon>Mycena</taxon>
    </lineage>
</organism>
<gene>
    <name evidence="1" type="ORF">B0H17DRAFT_1139559</name>
</gene>
<sequence length="203" mass="22071">MSQSQSETIGDHNLQVKSGAQSNFAGALVRWRAAGDPELGTISWAANKGTHIWALLEQMQLKENRLVLFGKKAGTNEVTLGAKARAPERQMCLVSCKELQNTCRVPLVKAPVFQVPQPLPPVCASQNTKGDSKIIVYKRIGGRFFLTCMSKVQMLLQSTPCTKAIGAITWLIWRACTKGSTRQNLMSMAGGAIGLVFLGGWSH</sequence>
<accession>A0AAD7D4D3</accession>
<evidence type="ECO:0000313" key="2">
    <source>
        <dbReference type="Proteomes" id="UP001221757"/>
    </source>
</evidence>
<dbReference type="Proteomes" id="UP001221757">
    <property type="component" value="Unassembled WGS sequence"/>
</dbReference>
<protein>
    <submittedName>
        <fullName evidence="1">Uncharacterized protein</fullName>
    </submittedName>
</protein>
<dbReference type="AlphaFoldDB" id="A0AAD7D4D3"/>
<keyword evidence="2" id="KW-1185">Reference proteome</keyword>
<comment type="caution">
    <text evidence="1">The sequence shown here is derived from an EMBL/GenBank/DDBJ whole genome shotgun (WGS) entry which is preliminary data.</text>
</comment>
<dbReference type="EMBL" id="JARKIE010000137">
    <property type="protein sequence ID" value="KAJ7677543.1"/>
    <property type="molecule type" value="Genomic_DNA"/>
</dbReference>
<evidence type="ECO:0000313" key="1">
    <source>
        <dbReference type="EMBL" id="KAJ7677543.1"/>
    </source>
</evidence>